<name>A0ABP3XV39_9FLAO</name>
<proteinExistence type="predicted"/>
<protein>
    <submittedName>
        <fullName evidence="1">Uncharacterized protein</fullName>
    </submittedName>
</protein>
<reference evidence="2" key="1">
    <citation type="journal article" date="2019" name="Int. J. Syst. Evol. Microbiol.">
        <title>The Global Catalogue of Microorganisms (GCM) 10K type strain sequencing project: providing services to taxonomists for standard genome sequencing and annotation.</title>
        <authorList>
            <consortium name="The Broad Institute Genomics Platform"/>
            <consortium name="The Broad Institute Genome Sequencing Center for Infectious Disease"/>
            <person name="Wu L."/>
            <person name="Ma J."/>
        </authorList>
    </citation>
    <scope>NUCLEOTIDE SEQUENCE [LARGE SCALE GENOMIC DNA]</scope>
    <source>
        <strain evidence="2">JCM 16082</strain>
    </source>
</reference>
<dbReference type="RefSeq" id="WP_343765188.1">
    <property type="nucleotide sequence ID" value="NZ_BAAAFG010000014.1"/>
</dbReference>
<comment type="caution">
    <text evidence="1">The sequence shown here is derived from an EMBL/GenBank/DDBJ whole genome shotgun (WGS) entry which is preliminary data.</text>
</comment>
<sequence>MKKLAVLSVLFIAFITSCTEENNIVEENFFLGQTFEFNNVDFEYTLEEDPANGPDDLELTALVQIPNDIEVFESDAILTYRLESIEPDGQGGSADSWVLLPVSYFIGDENGDVIQYSSNHTFFDIEIKITGNFDLDFLSDNEFNAYAQNQIFRFVVVPSDFATNPTVDLNDINAVLGALNKID</sequence>
<organism evidence="1 2">
    <name type="scientific">Gangjinia marincola</name>
    <dbReference type="NCBI Taxonomy" id="578463"/>
    <lineage>
        <taxon>Bacteria</taxon>
        <taxon>Pseudomonadati</taxon>
        <taxon>Bacteroidota</taxon>
        <taxon>Flavobacteriia</taxon>
        <taxon>Flavobacteriales</taxon>
        <taxon>Flavobacteriaceae</taxon>
        <taxon>Gangjinia</taxon>
    </lineage>
</organism>
<dbReference type="PROSITE" id="PS51257">
    <property type="entry name" value="PROKAR_LIPOPROTEIN"/>
    <property type="match status" value="1"/>
</dbReference>
<dbReference type="Proteomes" id="UP001500507">
    <property type="component" value="Unassembled WGS sequence"/>
</dbReference>
<evidence type="ECO:0000313" key="1">
    <source>
        <dbReference type="EMBL" id="GAA0872223.1"/>
    </source>
</evidence>
<dbReference type="EMBL" id="BAAAFG010000014">
    <property type="protein sequence ID" value="GAA0872223.1"/>
    <property type="molecule type" value="Genomic_DNA"/>
</dbReference>
<accession>A0ABP3XV39</accession>
<evidence type="ECO:0000313" key="2">
    <source>
        <dbReference type="Proteomes" id="UP001500507"/>
    </source>
</evidence>
<gene>
    <name evidence="1" type="ORF">GCM10009117_13700</name>
</gene>
<keyword evidence="2" id="KW-1185">Reference proteome</keyword>